<evidence type="ECO:0000256" key="3">
    <source>
        <dbReference type="ARBA" id="ARBA00023082"/>
    </source>
</evidence>
<dbReference type="InterPro" id="IPR014284">
    <property type="entry name" value="RNA_pol_sigma-70_dom"/>
</dbReference>
<evidence type="ECO:0000313" key="9">
    <source>
        <dbReference type="Proteomes" id="UP000295468"/>
    </source>
</evidence>
<dbReference type="Gene3D" id="1.10.10.10">
    <property type="entry name" value="Winged helix-like DNA-binding domain superfamily/Winged helix DNA-binding domain"/>
    <property type="match status" value="1"/>
</dbReference>
<reference evidence="8 9" key="1">
    <citation type="submission" date="2019-03" db="EMBL/GenBank/DDBJ databases">
        <title>Genomic Encyclopedia of Archaeal and Bacterial Type Strains, Phase II (KMG-II): from individual species to whole genera.</title>
        <authorList>
            <person name="Goeker M."/>
        </authorList>
    </citation>
    <scope>NUCLEOTIDE SEQUENCE [LARGE SCALE GENOMIC DNA]</scope>
    <source>
        <strain evidence="8 9">DSM 18435</strain>
    </source>
</reference>
<keyword evidence="2" id="KW-0805">Transcription regulation</keyword>
<dbReference type="InterPro" id="IPR036388">
    <property type="entry name" value="WH-like_DNA-bd_sf"/>
</dbReference>
<evidence type="ECO:0000256" key="4">
    <source>
        <dbReference type="ARBA" id="ARBA00023125"/>
    </source>
</evidence>
<dbReference type="Proteomes" id="UP000295468">
    <property type="component" value="Unassembled WGS sequence"/>
</dbReference>
<dbReference type="GO" id="GO:0006352">
    <property type="term" value="P:DNA-templated transcription initiation"/>
    <property type="evidence" value="ECO:0007669"/>
    <property type="project" value="InterPro"/>
</dbReference>
<keyword evidence="3" id="KW-0731">Sigma factor</keyword>
<evidence type="ECO:0000259" key="6">
    <source>
        <dbReference type="Pfam" id="PF04542"/>
    </source>
</evidence>
<evidence type="ECO:0000259" key="7">
    <source>
        <dbReference type="Pfam" id="PF08281"/>
    </source>
</evidence>
<dbReference type="InterPro" id="IPR013324">
    <property type="entry name" value="RNA_pol_sigma_r3/r4-like"/>
</dbReference>
<proteinExistence type="inferred from homology"/>
<keyword evidence="4" id="KW-0238">DNA-binding</keyword>
<dbReference type="EMBL" id="SNYI01000003">
    <property type="protein sequence ID" value="TDQ29460.1"/>
    <property type="molecule type" value="Genomic_DNA"/>
</dbReference>
<dbReference type="NCBIfam" id="TIGR02937">
    <property type="entry name" value="sigma70-ECF"/>
    <property type="match status" value="1"/>
</dbReference>
<dbReference type="SUPFAM" id="SSF88946">
    <property type="entry name" value="Sigma2 domain of RNA polymerase sigma factors"/>
    <property type="match status" value="1"/>
</dbReference>
<organism evidence="8 9">
    <name type="scientific">Zeaxanthinibacter enoshimensis</name>
    <dbReference type="NCBI Taxonomy" id="392009"/>
    <lineage>
        <taxon>Bacteria</taxon>
        <taxon>Pseudomonadati</taxon>
        <taxon>Bacteroidota</taxon>
        <taxon>Flavobacteriia</taxon>
        <taxon>Flavobacteriales</taxon>
        <taxon>Flavobacteriaceae</taxon>
        <taxon>Zeaxanthinibacter</taxon>
    </lineage>
</organism>
<dbReference type="GO" id="GO:0016987">
    <property type="term" value="F:sigma factor activity"/>
    <property type="evidence" value="ECO:0007669"/>
    <property type="project" value="UniProtKB-KW"/>
</dbReference>
<protein>
    <submittedName>
        <fullName evidence="8">RNA polymerase sigma-70 factor (ECF subfamily)</fullName>
    </submittedName>
</protein>
<dbReference type="GO" id="GO:0003677">
    <property type="term" value="F:DNA binding"/>
    <property type="evidence" value="ECO:0007669"/>
    <property type="project" value="UniProtKB-KW"/>
</dbReference>
<gene>
    <name evidence="8" type="ORF">CLV82_2918</name>
</gene>
<feature type="domain" description="RNA polymerase sigma factor 70 region 4 type 2" evidence="7">
    <location>
        <begin position="114"/>
        <end position="164"/>
    </location>
</feature>
<dbReference type="PANTHER" id="PTHR43133">
    <property type="entry name" value="RNA POLYMERASE ECF-TYPE SIGMA FACTO"/>
    <property type="match status" value="1"/>
</dbReference>
<sequence>MVTIANQPEMNQSEFLQAVMPVKDKLYRLAKRLLVSKEEAEDATQEVLMKLWAGKKNMSNYRSVEAFAMTMTKNFCLDRLKSKSAGNLKLVHTNYTDSSPSLQQQVEARDSAGWVSRIMEELPEQQKLVLQLRDVEEYEFEEIGEMLGMNPTAVRVALSRARKAVREKLLEKHSYGIG</sequence>
<dbReference type="InterPro" id="IPR013325">
    <property type="entry name" value="RNA_pol_sigma_r2"/>
</dbReference>
<dbReference type="InterPro" id="IPR039425">
    <property type="entry name" value="RNA_pol_sigma-70-like"/>
</dbReference>
<evidence type="ECO:0000313" key="8">
    <source>
        <dbReference type="EMBL" id="TDQ29460.1"/>
    </source>
</evidence>
<evidence type="ECO:0000256" key="5">
    <source>
        <dbReference type="ARBA" id="ARBA00023163"/>
    </source>
</evidence>
<feature type="domain" description="RNA polymerase sigma-70 region 2" evidence="6">
    <location>
        <begin position="22"/>
        <end position="84"/>
    </location>
</feature>
<dbReference type="InterPro" id="IPR007627">
    <property type="entry name" value="RNA_pol_sigma70_r2"/>
</dbReference>
<dbReference type="SUPFAM" id="SSF88659">
    <property type="entry name" value="Sigma3 and sigma4 domains of RNA polymerase sigma factors"/>
    <property type="match status" value="1"/>
</dbReference>
<comment type="similarity">
    <text evidence="1">Belongs to the sigma-70 factor family. ECF subfamily.</text>
</comment>
<keyword evidence="5" id="KW-0804">Transcription</keyword>
<comment type="caution">
    <text evidence="8">The sequence shown here is derived from an EMBL/GenBank/DDBJ whole genome shotgun (WGS) entry which is preliminary data.</text>
</comment>
<dbReference type="Pfam" id="PF08281">
    <property type="entry name" value="Sigma70_r4_2"/>
    <property type="match status" value="1"/>
</dbReference>
<dbReference type="AlphaFoldDB" id="A0A4R6TJH9"/>
<evidence type="ECO:0000256" key="2">
    <source>
        <dbReference type="ARBA" id="ARBA00023015"/>
    </source>
</evidence>
<evidence type="ECO:0000256" key="1">
    <source>
        <dbReference type="ARBA" id="ARBA00010641"/>
    </source>
</evidence>
<name>A0A4R6TJH9_9FLAO</name>
<dbReference type="Pfam" id="PF04542">
    <property type="entry name" value="Sigma70_r2"/>
    <property type="match status" value="1"/>
</dbReference>
<keyword evidence="9" id="KW-1185">Reference proteome</keyword>
<accession>A0A4R6TJH9</accession>
<dbReference type="PANTHER" id="PTHR43133:SF8">
    <property type="entry name" value="RNA POLYMERASE SIGMA FACTOR HI_1459-RELATED"/>
    <property type="match status" value="1"/>
</dbReference>
<dbReference type="InterPro" id="IPR013249">
    <property type="entry name" value="RNA_pol_sigma70_r4_t2"/>
</dbReference>
<dbReference type="Gene3D" id="1.10.1740.10">
    <property type="match status" value="1"/>
</dbReference>